<feature type="region of interest" description="Disordered" evidence="1">
    <location>
        <begin position="151"/>
        <end position="177"/>
    </location>
</feature>
<feature type="compositionally biased region" description="Acidic residues" evidence="1">
    <location>
        <begin position="608"/>
        <end position="617"/>
    </location>
</feature>
<accession>A0A8H7IDD5</accession>
<gene>
    <name evidence="3" type="ORF">RHS01_04452</name>
</gene>
<name>A0A8H7IDD5_9AGAM</name>
<feature type="compositionally biased region" description="Pro residues" evidence="1">
    <location>
        <begin position="262"/>
        <end position="271"/>
    </location>
</feature>
<sequence>MVVLGTNQAGRRGCREAGGRLSRTNGAGPGESGTKVGNVTGRSGVEWRERRDKWERQKTRVRIKPRAGPVQEGWESELLLSSTSPAYNTRCRTDTTPTHSAPQSTSPGPVTANGVTSGGELFPPTAAYATFMHSVLSEMLHELKAVRKELQDIRRSQPGQPTPSANRKRKRPGPTAPCALCRMSRTPCIAAHATEACARCIRKQVHCFDDSENPDQPRVRHPPSEDDGPEDAESEPEVESVVPPPPPAPVWQQPAPNGIPAYPTPGYPPTPVKRERVTKACRARPLPVPVRKSQPEQLPTHATREPCAECRGRKRRCIHHPDGTNGSAANSNNNKSPEEQDELDPLEELPPTDTEPEPERERDRPMVDPSPSHSHSRSPPPAPPYHTHPHHPHGPGAFIHDRPPYAHPHAHPHGHAHPSHPPPHPHGLHPHPHPHARLPPAPDMRHPSTAANPTTDPNLPPSAAKSTTPAPAPAPAPPAGRKGRACLACRKLKMRCVAPNEEGGPDERCQRCERAGLECVYVDRKRRGPGGVFTGQEGPNGNGTYKDSTPGFAGPENQTPVFDDGRSAKKLKTEGSPSSYANGNGNGAPRREDEMRNQQDAARALEESFADEEGSER</sequence>
<dbReference type="InterPro" id="IPR036864">
    <property type="entry name" value="Zn2-C6_fun-type_DNA-bd_sf"/>
</dbReference>
<feature type="compositionally biased region" description="Basic and acidic residues" evidence="1">
    <location>
        <begin position="302"/>
        <end position="311"/>
    </location>
</feature>
<feature type="compositionally biased region" description="Low complexity" evidence="1">
    <location>
        <begin position="323"/>
        <end position="334"/>
    </location>
</feature>
<dbReference type="EMBL" id="JACYCF010000006">
    <property type="protein sequence ID" value="KAF8756713.1"/>
    <property type="molecule type" value="Genomic_DNA"/>
</dbReference>
<evidence type="ECO:0000313" key="3">
    <source>
        <dbReference type="EMBL" id="KAF8756713.1"/>
    </source>
</evidence>
<feature type="region of interest" description="Disordered" evidence="1">
    <location>
        <begin position="90"/>
        <end position="118"/>
    </location>
</feature>
<feature type="compositionally biased region" description="Acidic residues" evidence="1">
    <location>
        <begin position="225"/>
        <end position="238"/>
    </location>
</feature>
<dbReference type="PROSITE" id="PS50048">
    <property type="entry name" value="ZN2_CY6_FUNGAL_2"/>
    <property type="match status" value="1"/>
</dbReference>
<feature type="compositionally biased region" description="Polar residues" evidence="1">
    <location>
        <begin position="94"/>
        <end position="108"/>
    </location>
</feature>
<dbReference type="AlphaFoldDB" id="A0A8H7IDD5"/>
<feature type="compositionally biased region" description="Basic and acidic residues" evidence="1">
    <location>
        <begin position="357"/>
        <end position="366"/>
    </location>
</feature>
<dbReference type="InterPro" id="IPR001138">
    <property type="entry name" value="Zn2Cys6_DnaBD"/>
</dbReference>
<feature type="compositionally biased region" description="Gly residues" evidence="1">
    <location>
        <begin position="529"/>
        <end position="541"/>
    </location>
</feature>
<feature type="compositionally biased region" description="Basic and acidic residues" evidence="1">
    <location>
        <begin position="215"/>
        <end position="224"/>
    </location>
</feature>
<evidence type="ECO:0000256" key="1">
    <source>
        <dbReference type="SAM" id="MobiDB-lite"/>
    </source>
</evidence>
<reference evidence="3" key="1">
    <citation type="submission" date="2020-09" db="EMBL/GenBank/DDBJ databases">
        <title>Comparative genome analyses of four rice-infecting Rhizoctonia solani isolates reveal extensive enrichment of homogalacturonan modification genes.</title>
        <authorList>
            <person name="Lee D.-Y."/>
            <person name="Jeon J."/>
            <person name="Kim K.-T."/>
            <person name="Cheong K."/>
            <person name="Song H."/>
            <person name="Choi G."/>
            <person name="Ko J."/>
            <person name="Opiyo S.O."/>
            <person name="Zuo S."/>
            <person name="Madhav S."/>
            <person name="Lee Y.-H."/>
            <person name="Wang G.-L."/>
        </authorList>
    </citation>
    <scope>NUCLEOTIDE SEQUENCE</scope>
    <source>
        <strain evidence="3">AG1-IA B2</strain>
    </source>
</reference>
<evidence type="ECO:0000313" key="4">
    <source>
        <dbReference type="Proteomes" id="UP000614334"/>
    </source>
</evidence>
<dbReference type="Proteomes" id="UP000614334">
    <property type="component" value="Unassembled WGS sequence"/>
</dbReference>
<feature type="region of interest" description="Disordered" evidence="1">
    <location>
        <begin position="526"/>
        <end position="617"/>
    </location>
</feature>
<dbReference type="PROSITE" id="PS00463">
    <property type="entry name" value="ZN2_CY6_FUNGAL_1"/>
    <property type="match status" value="1"/>
</dbReference>
<dbReference type="SMART" id="SM00066">
    <property type="entry name" value="GAL4"/>
    <property type="match status" value="2"/>
</dbReference>
<dbReference type="Gene3D" id="4.10.240.10">
    <property type="entry name" value="Zn(2)-C6 fungal-type DNA-binding domain"/>
    <property type="match status" value="1"/>
</dbReference>
<dbReference type="Pfam" id="PF00172">
    <property type="entry name" value="Zn_clus"/>
    <property type="match status" value="1"/>
</dbReference>
<comment type="caution">
    <text evidence="3">The sequence shown here is derived from an EMBL/GenBank/DDBJ whole genome shotgun (WGS) entry which is preliminary data.</text>
</comment>
<feature type="compositionally biased region" description="Basic residues" evidence="1">
    <location>
        <begin position="426"/>
        <end position="436"/>
    </location>
</feature>
<feature type="region of interest" description="Disordered" evidence="1">
    <location>
        <begin position="1"/>
        <end position="51"/>
    </location>
</feature>
<organism evidence="3 4">
    <name type="scientific">Rhizoctonia solani</name>
    <dbReference type="NCBI Taxonomy" id="456999"/>
    <lineage>
        <taxon>Eukaryota</taxon>
        <taxon>Fungi</taxon>
        <taxon>Dikarya</taxon>
        <taxon>Basidiomycota</taxon>
        <taxon>Agaricomycotina</taxon>
        <taxon>Agaricomycetes</taxon>
        <taxon>Cantharellales</taxon>
        <taxon>Ceratobasidiaceae</taxon>
        <taxon>Rhizoctonia</taxon>
    </lineage>
</organism>
<dbReference type="SUPFAM" id="SSF57701">
    <property type="entry name" value="Zn2/Cys6 DNA-binding domain"/>
    <property type="match status" value="1"/>
</dbReference>
<evidence type="ECO:0000259" key="2">
    <source>
        <dbReference type="PROSITE" id="PS50048"/>
    </source>
</evidence>
<dbReference type="GO" id="GO:0000981">
    <property type="term" value="F:DNA-binding transcription factor activity, RNA polymerase II-specific"/>
    <property type="evidence" value="ECO:0007669"/>
    <property type="project" value="InterPro"/>
</dbReference>
<feature type="compositionally biased region" description="Basic and acidic residues" evidence="1">
    <location>
        <begin position="563"/>
        <end position="573"/>
    </location>
</feature>
<feature type="compositionally biased region" description="Basic residues" evidence="1">
    <location>
        <begin position="408"/>
        <end position="418"/>
    </location>
</feature>
<feature type="region of interest" description="Disordered" evidence="1">
    <location>
        <begin position="208"/>
        <end position="483"/>
    </location>
</feature>
<protein>
    <recommendedName>
        <fullName evidence="2">Zn(2)-C6 fungal-type domain-containing protein</fullName>
    </recommendedName>
</protein>
<dbReference type="GO" id="GO:0008270">
    <property type="term" value="F:zinc ion binding"/>
    <property type="evidence" value="ECO:0007669"/>
    <property type="project" value="InterPro"/>
</dbReference>
<feature type="domain" description="Zn(2)-C6 fungal-type" evidence="2">
    <location>
        <begin position="485"/>
        <end position="521"/>
    </location>
</feature>
<dbReference type="CDD" id="cd00067">
    <property type="entry name" value="GAL4"/>
    <property type="match status" value="1"/>
</dbReference>
<proteinExistence type="predicted"/>